<dbReference type="EMBL" id="BART01028560">
    <property type="protein sequence ID" value="GAG91100.1"/>
    <property type="molecule type" value="Genomic_DNA"/>
</dbReference>
<dbReference type="PROSITE" id="PS50968">
    <property type="entry name" value="BIOTINYL_LIPOYL"/>
    <property type="match status" value="1"/>
</dbReference>
<feature type="domain" description="Peripheral subunit-binding (PSBD)" evidence="5">
    <location>
        <begin position="120"/>
        <end position="157"/>
    </location>
</feature>
<dbReference type="Pfam" id="PF00364">
    <property type="entry name" value="Biotin_lipoyl"/>
    <property type="match status" value="1"/>
</dbReference>
<dbReference type="Gene3D" id="4.10.320.10">
    <property type="entry name" value="E3-binding domain"/>
    <property type="match status" value="2"/>
</dbReference>
<dbReference type="GO" id="GO:0004742">
    <property type="term" value="F:dihydrolipoyllysine-residue acetyltransferase activity"/>
    <property type="evidence" value="ECO:0007669"/>
    <property type="project" value="TreeGrafter"/>
</dbReference>
<feature type="domain" description="Peripheral subunit-binding (PSBD)" evidence="5">
    <location>
        <begin position="169"/>
        <end position="206"/>
    </location>
</feature>
<dbReference type="PROSITE" id="PS00189">
    <property type="entry name" value="LIPOYL"/>
    <property type="match status" value="1"/>
</dbReference>
<dbReference type="PANTHER" id="PTHR23151:SF90">
    <property type="entry name" value="DIHYDROLIPOYLLYSINE-RESIDUE ACETYLTRANSFERASE COMPONENT OF PYRUVATE DEHYDROGENASE COMPLEX, MITOCHONDRIAL-RELATED"/>
    <property type="match status" value="1"/>
</dbReference>
<evidence type="ECO:0008006" key="7">
    <source>
        <dbReference type="Google" id="ProtNLM"/>
    </source>
</evidence>
<comment type="caution">
    <text evidence="6">The sequence shown here is derived from an EMBL/GenBank/DDBJ whole genome shotgun (WGS) entry which is preliminary data.</text>
</comment>
<dbReference type="SUPFAM" id="SSF51230">
    <property type="entry name" value="Single hybrid motif"/>
    <property type="match status" value="1"/>
</dbReference>
<dbReference type="Gene3D" id="2.40.50.100">
    <property type="match status" value="1"/>
</dbReference>
<dbReference type="InterPro" id="IPR000089">
    <property type="entry name" value="Biotin_lipoyl"/>
</dbReference>
<dbReference type="GO" id="GO:0006086">
    <property type="term" value="P:pyruvate decarboxylation to acetyl-CoA"/>
    <property type="evidence" value="ECO:0007669"/>
    <property type="project" value="InterPro"/>
</dbReference>
<proteinExistence type="inferred from homology"/>
<dbReference type="InterPro" id="IPR003016">
    <property type="entry name" value="2-oxoA_DH_lipoyl-BS"/>
</dbReference>
<dbReference type="PROSITE" id="PS51826">
    <property type="entry name" value="PSBD"/>
    <property type="match status" value="2"/>
</dbReference>
<evidence type="ECO:0000256" key="1">
    <source>
        <dbReference type="ARBA" id="ARBA00007317"/>
    </source>
</evidence>
<accession>X1B7M0</accession>
<dbReference type="InterPro" id="IPR011053">
    <property type="entry name" value="Single_hybrid_motif"/>
</dbReference>
<feature type="domain" description="Lipoyl-binding" evidence="4">
    <location>
        <begin position="2"/>
        <end position="77"/>
    </location>
</feature>
<dbReference type="PANTHER" id="PTHR23151">
    <property type="entry name" value="DIHYDROLIPOAMIDE ACETYL/SUCCINYL-TRANSFERASE-RELATED"/>
    <property type="match status" value="1"/>
</dbReference>
<feature type="region of interest" description="Disordered" evidence="3">
    <location>
        <begin position="192"/>
        <end position="223"/>
    </location>
</feature>
<evidence type="ECO:0000313" key="6">
    <source>
        <dbReference type="EMBL" id="GAG91100.1"/>
    </source>
</evidence>
<gene>
    <name evidence="6" type="ORF">S01H4_50319</name>
</gene>
<protein>
    <recommendedName>
        <fullName evidence="7">Peripheral subunit-binding (PSBD) domain-containing protein</fullName>
    </recommendedName>
</protein>
<dbReference type="AlphaFoldDB" id="X1B7M0"/>
<sequence length="223" mass="24084">MPTEVVMPKLGLNMSEGMIVEWLKQEGDAVKQGDLLFVVETDKITTESEAQVEGILGKILVPAGEIVPVRTPVAIIVAAGERLPDNDEYVPSKELQLTSGPREIAPTNKRIQSTPTDKVLASPAAKRLAREHGLELSLISGTGRFESIKQTDVQQFLNRQNQTPSPKPLASPLAKRVSKELDIDLSTIVGTGKNGRITREDVERASANKEHPAQATAPGQSIP</sequence>
<evidence type="ECO:0000256" key="3">
    <source>
        <dbReference type="SAM" id="MobiDB-lite"/>
    </source>
</evidence>
<dbReference type="InterPro" id="IPR004167">
    <property type="entry name" value="PSBD"/>
</dbReference>
<organism evidence="6">
    <name type="scientific">marine sediment metagenome</name>
    <dbReference type="NCBI Taxonomy" id="412755"/>
    <lineage>
        <taxon>unclassified sequences</taxon>
        <taxon>metagenomes</taxon>
        <taxon>ecological metagenomes</taxon>
    </lineage>
</organism>
<dbReference type="CDD" id="cd06849">
    <property type="entry name" value="lipoyl_domain"/>
    <property type="match status" value="1"/>
</dbReference>
<evidence type="ECO:0000259" key="5">
    <source>
        <dbReference type="PROSITE" id="PS51826"/>
    </source>
</evidence>
<dbReference type="InterPro" id="IPR045257">
    <property type="entry name" value="E2/Pdx1"/>
</dbReference>
<evidence type="ECO:0000256" key="2">
    <source>
        <dbReference type="ARBA" id="ARBA00022823"/>
    </source>
</evidence>
<feature type="non-terminal residue" evidence="6">
    <location>
        <position position="223"/>
    </location>
</feature>
<evidence type="ECO:0000259" key="4">
    <source>
        <dbReference type="PROSITE" id="PS50968"/>
    </source>
</evidence>
<feature type="compositionally biased region" description="Basic and acidic residues" evidence="3">
    <location>
        <begin position="197"/>
        <end position="212"/>
    </location>
</feature>
<dbReference type="Pfam" id="PF02817">
    <property type="entry name" value="E3_binding"/>
    <property type="match status" value="2"/>
</dbReference>
<reference evidence="6" key="1">
    <citation type="journal article" date="2014" name="Front. Microbiol.">
        <title>High frequency of phylogenetically diverse reductive dehalogenase-homologous genes in deep subseafloor sedimentary metagenomes.</title>
        <authorList>
            <person name="Kawai M."/>
            <person name="Futagami T."/>
            <person name="Toyoda A."/>
            <person name="Takaki Y."/>
            <person name="Nishi S."/>
            <person name="Hori S."/>
            <person name="Arai W."/>
            <person name="Tsubouchi T."/>
            <person name="Morono Y."/>
            <person name="Uchiyama I."/>
            <person name="Ito T."/>
            <person name="Fujiyama A."/>
            <person name="Inagaki F."/>
            <person name="Takami H."/>
        </authorList>
    </citation>
    <scope>NUCLEOTIDE SEQUENCE</scope>
    <source>
        <strain evidence="6">Expedition CK06-06</strain>
    </source>
</reference>
<dbReference type="SUPFAM" id="SSF47005">
    <property type="entry name" value="Peripheral subunit-binding domain of 2-oxo acid dehydrogenase complex"/>
    <property type="match status" value="2"/>
</dbReference>
<comment type="similarity">
    <text evidence="1">Belongs to the 2-oxoacid dehydrogenase family.</text>
</comment>
<dbReference type="InterPro" id="IPR036625">
    <property type="entry name" value="E3-bd_dom_sf"/>
</dbReference>
<dbReference type="GO" id="GO:0045254">
    <property type="term" value="C:pyruvate dehydrogenase complex"/>
    <property type="evidence" value="ECO:0007669"/>
    <property type="project" value="InterPro"/>
</dbReference>
<keyword evidence="2" id="KW-0450">Lipoyl</keyword>
<name>X1B7M0_9ZZZZ</name>